<keyword evidence="4" id="KW-1185">Reference proteome</keyword>
<sequence length="391" mass="42578">MTPRFIRSSIAIAASTYMLLALGIFSVTGAVHAASVPDGSLLAKQQNLPRWWYVSKPSPKAVALYERAPSEAEQSVVDKANAMLASGELRAFAMLEGDKVVHSGFSGPANPDSLFYGYSMGKTITGMATGQAICAGKMELTSKAGDVIPELAGTDLGESTVHDLLRMASGTRMNNNHPSLILPSQESELILKKSSFFDLMMDSAVTSAHKSVFGNKRKPGDAFEYKGTEPMTLGVMIAKATSMPFSQWMQEQVYDPMGAAKTGNFLEDPQRIGMTSGGSRLRFEDWLRFAVWVKKSSKAPGCLGDFVRASMTKQIKNDPLKQRRAGYYYDSYGYLMWTENTIAPNTAWAVGLGGQLIGWNLSSDRIIVAFSNDDSSSAKVYAMSKEWNAIK</sequence>
<dbReference type="InterPro" id="IPR050789">
    <property type="entry name" value="Diverse_Enzym_Activities"/>
</dbReference>
<feature type="signal peptide" evidence="1">
    <location>
        <begin position="1"/>
        <end position="33"/>
    </location>
</feature>
<accession>A0A1P8K7P4</accession>
<dbReference type="Gene3D" id="3.40.710.10">
    <property type="entry name" value="DD-peptidase/beta-lactamase superfamily"/>
    <property type="match status" value="1"/>
</dbReference>
<name>A0A1P8K7P4_9BURK</name>
<gene>
    <name evidence="3" type="ORF">RS694_05320</name>
</gene>
<dbReference type="EMBL" id="CP019239">
    <property type="protein sequence ID" value="APW42014.1"/>
    <property type="molecule type" value="Genomic_DNA"/>
</dbReference>
<dbReference type="PANTHER" id="PTHR43283:SF7">
    <property type="entry name" value="BETA-LACTAMASE-RELATED DOMAIN-CONTAINING PROTEIN"/>
    <property type="match status" value="1"/>
</dbReference>
<dbReference type="STRING" id="1484693.RS694_05320"/>
<feature type="domain" description="Beta-lactamase-related" evidence="2">
    <location>
        <begin position="91"/>
        <end position="376"/>
    </location>
</feature>
<dbReference type="Proteomes" id="UP000186110">
    <property type="component" value="Chromosome"/>
</dbReference>
<dbReference type="eggNOG" id="COG1680">
    <property type="taxonomic scope" value="Bacteria"/>
</dbReference>
<dbReference type="SUPFAM" id="SSF56601">
    <property type="entry name" value="beta-lactamase/transpeptidase-like"/>
    <property type="match status" value="1"/>
</dbReference>
<dbReference type="KEGG" id="rsb:RS694_05320"/>
<protein>
    <recommendedName>
        <fullName evidence="2">Beta-lactamase-related domain-containing protein</fullName>
    </recommendedName>
</protein>
<keyword evidence="1" id="KW-0732">Signal</keyword>
<dbReference type="RefSeq" id="WP_029706135.1">
    <property type="nucleotide sequence ID" value="NZ_CP019239.1"/>
</dbReference>
<feature type="chain" id="PRO_5010202553" description="Beta-lactamase-related domain-containing protein" evidence="1">
    <location>
        <begin position="34"/>
        <end position="391"/>
    </location>
</feature>
<dbReference type="Pfam" id="PF00144">
    <property type="entry name" value="Beta-lactamase"/>
    <property type="match status" value="1"/>
</dbReference>
<evidence type="ECO:0000313" key="4">
    <source>
        <dbReference type="Proteomes" id="UP000186110"/>
    </source>
</evidence>
<evidence type="ECO:0000256" key="1">
    <source>
        <dbReference type="SAM" id="SignalP"/>
    </source>
</evidence>
<dbReference type="InterPro" id="IPR001466">
    <property type="entry name" value="Beta-lactam-related"/>
</dbReference>
<dbReference type="AlphaFoldDB" id="A0A1P8K7P4"/>
<organism evidence="3 4">
    <name type="scientific">Rhodoferax saidenbachensis</name>
    <dbReference type="NCBI Taxonomy" id="1484693"/>
    <lineage>
        <taxon>Bacteria</taxon>
        <taxon>Pseudomonadati</taxon>
        <taxon>Pseudomonadota</taxon>
        <taxon>Betaproteobacteria</taxon>
        <taxon>Burkholderiales</taxon>
        <taxon>Comamonadaceae</taxon>
        <taxon>Rhodoferax</taxon>
    </lineage>
</organism>
<evidence type="ECO:0000259" key="2">
    <source>
        <dbReference type="Pfam" id="PF00144"/>
    </source>
</evidence>
<evidence type="ECO:0000313" key="3">
    <source>
        <dbReference type="EMBL" id="APW42014.1"/>
    </source>
</evidence>
<dbReference type="InterPro" id="IPR012338">
    <property type="entry name" value="Beta-lactam/transpept-like"/>
</dbReference>
<dbReference type="PANTHER" id="PTHR43283">
    <property type="entry name" value="BETA-LACTAMASE-RELATED"/>
    <property type="match status" value="1"/>
</dbReference>
<reference evidence="3 4" key="1">
    <citation type="submission" date="2017-01" db="EMBL/GenBank/DDBJ databases">
        <authorList>
            <person name="Mah S.A."/>
            <person name="Swanson W.J."/>
            <person name="Moy G.W."/>
            <person name="Vacquier V.D."/>
        </authorList>
    </citation>
    <scope>NUCLEOTIDE SEQUENCE [LARGE SCALE GENOMIC DNA]</scope>
    <source>
        <strain evidence="3 4">DSM 22694</strain>
    </source>
</reference>
<proteinExistence type="predicted"/>